<sequence length="202" mass="21838">MKVPIRLILTFLILSACSGEKPHLVNDIPSYSKAGFLQAVVEIPAGTTAKYEVDKVSGKLVWSTENGLPRDVAYLGYPGNYGFIPQTLSPKETGGDGDPLDVIILGPAVERGIVIEIRLIGALKLKDRGEQDDKLIAVPIIGAFERIASLDQLEAAFPGALEIIQLWFENYKGPGMMVLEDVGETALANKILTEAENAFKSQ</sequence>
<dbReference type="Gene3D" id="3.90.80.10">
    <property type="entry name" value="Inorganic pyrophosphatase"/>
    <property type="match status" value="1"/>
</dbReference>
<dbReference type="EC" id="3.6.1.1" evidence="2"/>
<proteinExistence type="predicted"/>
<dbReference type="OrthoDB" id="5187599at2"/>
<dbReference type="GO" id="GO:0005737">
    <property type="term" value="C:cytoplasm"/>
    <property type="evidence" value="ECO:0007669"/>
    <property type="project" value="InterPro"/>
</dbReference>
<keyword evidence="5" id="KW-0460">Magnesium</keyword>
<gene>
    <name evidence="6" type="ORF">SAMN03080598_01528</name>
</gene>
<evidence type="ECO:0000256" key="4">
    <source>
        <dbReference type="ARBA" id="ARBA00022801"/>
    </source>
</evidence>
<dbReference type="InterPro" id="IPR036649">
    <property type="entry name" value="Pyrophosphatase_sf"/>
</dbReference>
<dbReference type="RefSeq" id="WP_103924210.1">
    <property type="nucleotide sequence ID" value="NZ_BBFN01000005.1"/>
</dbReference>
<dbReference type="PROSITE" id="PS00387">
    <property type="entry name" value="PPASE"/>
    <property type="match status" value="1"/>
</dbReference>
<dbReference type="Pfam" id="PF00719">
    <property type="entry name" value="Pyrophosphatase"/>
    <property type="match status" value="1"/>
</dbReference>
<evidence type="ECO:0000256" key="1">
    <source>
        <dbReference type="ARBA" id="ARBA00001946"/>
    </source>
</evidence>
<evidence type="ECO:0000313" key="6">
    <source>
        <dbReference type="EMBL" id="SEF82496.1"/>
    </source>
</evidence>
<reference evidence="7" key="1">
    <citation type="submission" date="2016-10" db="EMBL/GenBank/DDBJ databases">
        <authorList>
            <person name="Varghese N."/>
            <person name="Submissions S."/>
        </authorList>
    </citation>
    <scope>NUCLEOTIDE SEQUENCE [LARGE SCALE GENOMIC DNA]</scope>
    <source>
        <strain evidence="7">DSM 17298</strain>
    </source>
</reference>
<name>A0A1H5V5M7_9BACT</name>
<keyword evidence="7" id="KW-1185">Reference proteome</keyword>
<comment type="cofactor">
    <cofactor evidence="1">
        <name>Mg(2+)</name>
        <dbReference type="ChEBI" id="CHEBI:18420"/>
    </cofactor>
</comment>
<dbReference type="PANTHER" id="PTHR10286">
    <property type="entry name" value="INORGANIC PYROPHOSPHATASE"/>
    <property type="match status" value="1"/>
</dbReference>
<dbReference type="InterPro" id="IPR008162">
    <property type="entry name" value="Pyrophosphatase"/>
</dbReference>
<dbReference type="GO" id="GO:0004427">
    <property type="term" value="F:inorganic diphosphate phosphatase activity"/>
    <property type="evidence" value="ECO:0007669"/>
    <property type="project" value="UniProtKB-EC"/>
</dbReference>
<dbReference type="EMBL" id="FNVR01000006">
    <property type="protein sequence ID" value="SEF82496.1"/>
    <property type="molecule type" value="Genomic_DNA"/>
</dbReference>
<keyword evidence="3" id="KW-0479">Metal-binding</keyword>
<evidence type="ECO:0000256" key="3">
    <source>
        <dbReference type="ARBA" id="ARBA00022723"/>
    </source>
</evidence>
<protein>
    <recommendedName>
        <fullName evidence="2">inorganic diphosphatase</fullName>
        <ecNumber evidence="2">3.6.1.1</ecNumber>
    </recommendedName>
</protein>
<dbReference type="AlphaFoldDB" id="A0A1H5V5M7"/>
<evidence type="ECO:0000256" key="2">
    <source>
        <dbReference type="ARBA" id="ARBA00012146"/>
    </source>
</evidence>
<dbReference type="SUPFAM" id="SSF50324">
    <property type="entry name" value="Inorganic pyrophosphatase"/>
    <property type="match status" value="1"/>
</dbReference>
<dbReference type="GO" id="GO:0000287">
    <property type="term" value="F:magnesium ion binding"/>
    <property type="evidence" value="ECO:0007669"/>
    <property type="project" value="InterPro"/>
</dbReference>
<dbReference type="GO" id="GO:0006796">
    <property type="term" value="P:phosphate-containing compound metabolic process"/>
    <property type="evidence" value="ECO:0007669"/>
    <property type="project" value="InterPro"/>
</dbReference>
<dbReference type="Proteomes" id="UP000236736">
    <property type="component" value="Unassembled WGS sequence"/>
</dbReference>
<keyword evidence="4" id="KW-0378">Hydrolase</keyword>
<dbReference type="PROSITE" id="PS51257">
    <property type="entry name" value="PROKAR_LIPOPROTEIN"/>
    <property type="match status" value="1"/>
</dbReference>
<dbReference type="STRING" id="1120964.GCA_001313265_01488"/>
<evidence type="ECO:0000313" key="7">
    <source>
        <dbReference type="Proteomes" id="UP000236736"/>
    </source>
</evidence>
<evidence type="ECO:0000256" key="5">
    <source>
        <dbReference type="ARBA" id="ARBA00022842"/>
    </source>
</evidence>
<accession>A0A1H5V5M7</accession>
<organism evidence="6 7">
    <name type="scientific">Algoriphagus boritolerans DSM 17298 = JCM 18970</name>
    <dbReference type="NCBI Taxonomy" id="1120964"/>
    <lineage>
        <taxon>Bacteria</taxon>
        <taxon>Pseudomonadati</taxon>
        <taxon>Bacteroidota</taxon>
        <taxon>Cytophagia</taxon>
        <taxon>Cytophagales</taxon>
        <taxon>Cyclobacteriaceae</taxon>
        <taxon>Algoriphagus</taxon>
    </lineage>
</organism>